<dbReference type="KEGG" id="mme:Marme_3102"/>
<dbReference type="AlphaFoldDB" id="F2K2E1"/>
<evidence type="ECO:0000256" key="6">
    <source>
        <dbReference type="ARBA" id="ARBA00022989"/>
    </source>
</evidence>
<evidence type="ECO:0000313" key="10">
    <source>
        <dbReference type="EMBL" id="ADZ92321.1"/>
    </source>
</evidence>
<dbReference type="InterPro" id="IPR020846">
    <property type="entry name" value="MFS_dom"/>
</dbReference>
<dbReference type="PATRIC" id="fig|717774.3.peg.3192"/>
<evidence type="ECO:0000259" key="9">
    <source>
        <dbReference type="PROSITE" id="PS50850"/>
    </source>
</evidence>
<feature type="transmembrane region" description="Helical" evidence="8">
    <location>
        <begin position="249"/>
        <end position="270"/>
    </location>
</feature>
<feature type="transmembrane region" description="Helical" evidence="8">
    <location>
        <begin position="138"/>
        <end position="158"/>
    </location>
</feature>
<organism evidence="10 11">
    <name type="scientific">Marinomonas mediterranea (strain ATCC 700492 / JCM 21426 / NBRC 103028 / MMB-1)</name>
    <dbReference type="NCBI Taxonomy" id="717774"/>
    <lineage>
        <taxon>Bacteria</taxon>
        <taxon>Pseudomonadati</taxon>
        <taxon>Pseudomonadota</taxon>
        <taxon>Gammaproteobacteria</taxon>
        <taxon>Oceanospirillales</taxon>
        <taxon>Oceanospirillaceae</taxon>
        <taxon>Marinomonas</taxon>
    </lineage>
</organism>
<feature type="transmembrane region" description="Helical" evidence="8">
    <location>
        <begin position="170"/>
        <end position="188"/>
    </location>
</feature>
<dbReference type="InterPro" id="IPR011701">
    <property type="entry name" value="MFS"/>
</dbReference>
<feature type="transmembrane region" description="Helical" evidence="8">
    <location>
        <begin position="306"/>
        <end position="329"/>
    </location>
</feature>
<dbReference type="InterPro" id="IPR001958">
    <property type="entry name" value="Tet-R_TetA/multi-R_MdtG-like"/>
</dbReference>
<dbReference type="GO" id="GO:0005886">
    <property type="term" value="C:plasma membrane"/>
    <property type="evidence" value="ECO:0007669"/>
    <property type="project" value="UniProtKB-SubCell"/>
</dbReference>
<comment type="similarity">
    <text evidence="3">Belongs to the major facilitator superfamily. TCR/Tet family.</text>
</comment>
<dbReference type="SUPFAM" id="SSF103473">
    <property type="entry name" value="MFS general substrate transporter"/>
    <property type="match status" value="1"/>
</dbReference>
<keyword evidence="4" id="KW-1003">Cell membrane</keyword>
<gene>
    <name evidence="10" type="ordered locus">Marme_3102</name>
</gene>
<reference evidence="10 11" key="1">
    <citation type="journal article" date="2012" name="Stand. Genomic Sci.">
        <title>Complete genome sequence of the melanogenic marine bacterium Marinomonas mediterranea type strain (MMB-1(T)).</title>
        <authorList>
            <person name="Lucas-Elio P."/>
            <person name="Goodwin L."/>
            <person name="Woyke T."/>
            <person name="Pitluck S."/>
            <person name="Nolan M."/>
            <person name="Kyrpides N.C."/>
            <person name="Detter J.C."/>
            <person name="Copeland A."/>
            <person name="Teshima H."/>
            <person name="Bruce D."/>
            <person name="Detter C."/>
            <person name="Tapia R."/>
            <person name="Han S."/>
            <person name="Land M.L."/>
            <person name="Ivanova N."/>
            <person name="Mikhailova N."/>
            <person name="Johnston A.W."/>
            <person name="Sanchez-Amat A."/>
        </authorList>
    </citation>
    <scope>NUCLEOTIDE SEQUENCE [LARGE SCALE GENOMIC DNA]</scope>
    <source>
        <strain evidence="11">ATCC 700492 / JCM 21426 / NBRC 103028 / MMB-1</strain>
    </source>
</reference>
<protein>
    <submittedName>
        <fullName evidence="10">Major facilitator superfamily MFS_1</fullName>
    </submittedName>
</protein>
<proteinExistence type="inferred from homology"/>
<dbReference type="PROSITE" id="PS50850">
    <property type="entry name" value="MFS"/>
    <property type="match status" value="1"/>
</dbReference>
<dbReference type="GO" id="GO:0022857">
    <property type="term" value="F:transmembrane transporter activity"/>
    <property type="evidence" value="ECO:0007669"/>
    <property type="project" value="InterPro"/>
</dbReference>
<comment type="function">
    <text evidence="1">Resistance to tetracycline by an active tetracycline efflux. This is an energy-dependent process that decreases the accumulation of the antibiotic in whole cells. This protein functions as a metal-tetracycline/H(+) antiporter.</text>
</comment>
<evidence type="ECO:0000256" key="4">
    <source>
        <dbReference type="ARBA" id="ARBA00022475"/>
    </source>
</evidence>
<dbReference type="EMBL" id="CP002583">
    <property type="protein sequence ID" value="ADZ92321.1"/>
    <property type="molecule type" value="Genomic_DNA"/>
</dbReference>
<dbReference type="PRINTS" id="PR01035">
    <property type="entry name" value="TCRTETA"/>
</dbReference>
<feature type="transmembrane region" description="Helical" evidence="8">
    <location>
        <begin position="80"/>
        <end position="98"/>
    </location>
</feature>
<feature type="transmembrane region" description="Helical" evidence="8">
    <location>
        <begin position="46"/>
        <end position="68"/>
    </location>
</feature>
<dbReference type="PANTHER" id="PTHR43124">
    <property type="entry name" value="PURINE EFFLUX PUMP PBUE"/>
    <property type="match status" value="1"/>
</dbReference>
<name>F2K2E1_MARM1</name>
<dbReference type="PROSITE" id="PS00216">
    <property type="entry name" value="SUGAR_TRANSPORT_1"/>
    <property type="match status" value="1"/>
</dbReference>
<feature type="transmembrane region" description="Helical" evidence="8">
    <location>
        <begin position="214"/>
        <end position="237"/>
    </location>
</feature>
<evidence type="ECO:0000313" key="11">
    <source>
        <dbReference type="Proteomes" id="UP000001062"/>
    </source>
</evidence>
<dbReference type="eggNOG" id="COG2814">
    <property type="taxonomic scope" value="Bacteria"/>
</dbReference>
<evidence type="ECO:0000256" key="5">
    <source>
        <dbReference type="ARBA" id="ARBA00022692"/>
    </source>
</evidence>
<dbReference type="CDD" id="cd17473">
    <property type="entry name" value="MFS_arabinose_efflux_permease_like"/>
    <property type="match status" value="1"/>
</dbReference>
<evidence type="ECO:0000256" key="7">
    <source>
        <dbReference type="ARBA" id="ARBA00023136"/>
    </source>
</evidence>
<dbReference type="PANTHER" id="PTHR43124:SF3">
    <property type="entry name" value="CHLORAMPHENICOL EFFLUX PUMP RV0191"/>
    <property type="match status" value="1"/>
</dbReference>
<feature type="transmembrane region" description="Helical" evidence="8">
    <location>
        <begin position="375"/>
        <end position="393"/>
    </location>
</feature>
<feature type="transmembrane region" description="Helical" evidence="8">
    <location>
        <begin position="341"/>
        <end position="363"/>
    </location>
</feature>
<dbReference type="Gene3D" id="1.20.1250.20">
    <property type="entry name" value="MFS general substrate transporter like domains"/>
    <property type="match status" value="1"/>
</dbReference>
<dbReference type="Proteomes" id="UP000001062">
    <property type="component" value="Chromosome"/>
</dbReference>
<keyword evidence="6 8" id="KW-1133">Transmembrane helix</keyword>
<feature type="transmembrane region" description="Helical" evidence="8">
    <location>
        <begin position="282"/>
        <end position="300"/>
    </location>
</feature>
<keyword evidence="7 8" id="KW-0472">Membrane</keyword>
<evidence type="ECO:0000256" key="2">
    <source>
        <dbReference type="ARBA" id="ARBA00004651"/>
    </source>
</evidence>
<accession>F2K2E1</accession>
<dbReference type="Pfam" id="PF07690">
    <property type="entry name" value="MFS_1"/>
    <property type="match status" value="1"/>
</dbReference>
<evidence type="ECO:0000256" key="8">
    <source>
        <dbReference type="SAM" id="Phobius"/>
    </source>
</evidence>
<comment type="subcellular location">
    <subcellularLocation>
        <location evidence="2">Cell membrane</location>
        <topology evidence="2">Multi-pass membrane protein</topology>
    </subcellularLocation>
</comment>
<evidence type="ECO:0000256" key="3">
    <source>
        <dbReference type="ARBA" id="ARBA00007520"/>
    </source>
</evidence>
<feature type="transmembrane region" description="Helical" evidence="8">
    <location>
        <begin position="12"/>
        <end position="34"/>
    </location>
</feature>
<dbReference type="STRING" id="717774.Marme_3102"/>
<dbReference type="HOGENOM" id="CLU_001265_10_6_6"/>
<dbReference type="OrthoDB" id="9812221at2"/>
<feature type="domain" description="Major facilitator superfamily (MFS) profile" evidence="9">
    <location>
        <begin position="11"/>
        <end position="397"/>
    </location>
</feature>
<dbReference type="RefSeq" id="WP_013662223.1">
    <property type="nucleotide sequence ID" value="NC_015276.1"/>
</dbReference>
<evidence type="ECO:0000256" key="1">
    <source>
        <dbReference type="ARBA" id="ARBA00003279"/>
    </source>
</evidence>
<dbReference type="InterPro" id="IPR036259">
    <property type="entry name" value="MFS_trans_sf"/>
</dbReference>
<feature type="transmembrane region" description="Helical" evidence="8">
    <location>
        <begin position="104"/>
        <end position="126"/>
    </location>
</feature>
<keyword evidence="5 8" id="KW-0812">Transmembrane</keyword>
<dbReference type="InterPro" id="IPR005829">
    <property type="entry name" value="Sugar_transporter_CS"/>
</dbReference>
<keyword evidence="11" id="KW-1185">Reference proteome</keyword>
<dbReference type="InterPro" id="IPR050189">
    <property type="entry name" value="MFS_Efflux_Transporters"/>
</dbReference>
<sequence length="405" mass="44462">MSQERSAGNLQGVVLILPITLTVMGAALLAPIVPLLMQQFKDIENAIYWVPLLLSIPALCIALGAPVAGILADKVGRRKLLIWSMIIYAFSGMSPILLSDYWPIFISRICVGLCEAVIITCSTTLIGDYFSGDKRDKWLGSQAALATVTAMFLFPLSGFLGSQFGWKGPFLLYGSSLILAILVLLFTWENRFSSRQRSVESDEKKASRGRLPKSHMLTVCAFTLVGGVFFYILMFQLSTALGHFDINDASLSGLLLSITALGVPIGAIAYRYAHKLLGTKSLVFLEFAILAVGFISMSHAENYQWFILAGFFNQFGAGMLLPTMLTWAVSKLEFDVRGLGVGIWQSTFAFGQFVSTLAFSWVATQVGSENYLSTFQIFGAIALLTCFIAALFLRKQMSKKQEQYA</sequence>